<dbReference type="STRING" id="266749.SAMN05421876_103261"/>
<comment type="caution">
    <text evidence="2">The sequence shown here is derived from an EMBL/GenBank/DDBJ whole genome shotgun (WGS) entry which is preliminary data.</text>
</comment>
<dbReference type="Pfam" id="PF13692">
    <property type="entry name" value="Glyco_trans_1_4"/>
    <property type="match status" value="1"/>
</dbReference>
<dbReference type="PANTHER" id="PTHR43179">
    <property type="entry name" value="RHAMNOSYLTRANSFERASE WBBL"/>
    <property type="match status" value="1"/>
</dbReference>
<dbReference type="CDD" id="cd04186">
    <property type="entry name" value="GT_2_like_c"/>
    <property type="match status" value="1"/>
</dbReference>
<evidence type="ECO:0000313" key="2">
    <source>
        <dbReference type="EMBL" id="KIA89646.1"/>
    </source>
</evidence>
<dbReference type="SUPFAM" id="SSF53448">
    <property type="entry name" value="Nucleotide-diphospho-sugar transferases"/>
    <property type="match status" value="1"/>
</dbReference>
<dbReference type="SUPFAM" id="SSF53756">
    <property type="entry name" value="UDP-Glycosyltransferase/glycogen phosphorylase"/>
    <property type="match status" value="1"/>
</dbReference>
<organism evidence="2 3">
    <name type="scientific">Kaistella jeonii</name>
    <dbReference type="NCBI Taxonomy" id="266749"/>
    <lineage>
        <taxon>Bacteria</taxon>
        <taxon>Pseudomonadati</taxon>
        <taxon>Bacteroidota</taxon>
        <taxon>Flavobacteriia</taxon>
        <taxon>Flavobacteriales</taxon>
        <taxon>Weeksellaceae</taxon>
        <taxon>Chryseobacterium group</taxon>
        <taxon>Kaistella</taxon>
    </lineage>
</organism>
<name>A0A0C1CZ11_9FLAO</name>
<sequence>MGLLKIIKYFKEKKERIEKLESINYAVSIPNELSPIALNFPLHTQPKVSIIIPFFNQENYTWACLKSIFENLPEVSFEIILVDDHSPDAYDFSLVNNITILKNSSNLGFLRSCNKSISQAKGEYIYLLNNDTIVLKGFLDELVSVFNNFDNVGAVGSMLINADNSLQEAGSVIMKNEKIEQIVTNKKTFYPEINYIYKVDYCSGCSLLFKKNDDRGGINYFDEQFAPAYFEETDLCFRLKYEQGKDTYYTPFSKLIHFNGVSYHQMKDNTPTEKDKLFERNLSLFKQKWQTQLDAIQSKTVQERVLELNNDNNIFFYNNELPHFDKNSGDLRLTEIIKAYKRQGFNVFYVVRNNLIDNPYNEYFQRLGVCVYYEHLPLKDFKQFYKRVSVKKSIAWFYAGYVFYKQYGSVREMFDKCFMVYDMVDIHHLRFKRTLENSPNDKFYKRSYDKFLKYERISAEKADLVIPISEDEKSYMEKFVHSKDYLVISNIHYVKIQELEAPSFASRKDILFIGSKHHPNIDAVYFLVNEILPFVWKKIPDLKLNIIGNVKDEINDIINDKVNFLGFVPDVKDQFLNNRLMVAPIRFGAGVKGKIGQAFEYFLPVVSSTIGAEGMKLTDYKNALIEDDAQLFAEKIIQLYTDENLWNVLKNNSEESLYPFSIDHLQNQLEKINMKAKASFKK</sequence>
<dbReference type="RefSeq" id="WP_039348767.1">
    <property type="nucleotide sequence ID" value="NZ_FOLA01000003.1"/>
</dbReference>
<dbReference type="Pfam" id="PF00535">
    <property type="entry name" value="Glycos_transf_2"/>
    <property type="match status" value="1"/>
</dbReference>
<reference evidence="2 3" key="1">
    <citation type="submission" date="2014-10" db="EMBL/GenBank/DDBJ databases">
        <title>Kaistella jeonii genome.</title>
        <authorList>
            <person name="Clayton J.T."/>
            <person name="Newman J.D."/>
        </authorList>
    </citation>
    <scope>NUCLEOTIDE SEQUENCE [LARGE SCALE GENOMIC DNA]</scope>
    <source>
        <strain evidence="2 3">DSM 17048</strain>
    </source>
</reference>
<dbReference type="Proteomes" id="UP000031473">
    <property type="component" value="Unassembled WGS sequence"/>
</dbReference>
<protein>
    <recommendedName>
        <fullName evidence="1">Glycosyltransferase 2-like domain-containing protein</fullName>
    </recommendedName>
</protein>
<gene>
    <name evidence="2" type="ORF">OA86_03185</name>
</gene>
<dbReference type="AlphaFoldDB" id="A0A0C1CZ11"/>
<dbReference type="Gene3D" id="3.40.50.2000">
    <property type="entry name" value="Glycogen Phosphorylase B"/>
    <property type="match status" value="2"/>
</dbReference>
<dbReference type="InterPro" id="IPR001173">
    <property type="entry name" value="Glyco_trans_2-like"/>
</dbReference>
<dbReference type="InterPro" id="IPR029044">
    <property type="entry name" value="Nucleotide-diphossugar_trans"/>
</dbReference>
<dbReference type="Gene3D" id="3.90.550.10">
    <property type="entry name" value="Spore Coat Polysaccharide Biosynthesis Protein SpsA, Chain A"/>
    <property type="match status" value="1"/>
</dbReference>
<proteinExistence type="predicted"/>
<dbReference type="PANTHER" id="PTHR43179:SF7">
    <property type="entry name" value="RHAMNOSYLTRANSFERASE WBBL"/>
    <property type="match status" value="1"/>
</dbReference>
<evidence type="ECO:0000313" key="3">
    <source>
        <dbReference type="Proteomes" id="UP000031473"/>
    </source>
</evidence>
<dbReference type="OrthoDB" id="9807209at2"/>
<evidence type="ECO:0000259" key="1">
    <source>
        <dbReference type="Pfam" id="PF00535"/>
    </source>
</evidence>
<dbReference type="EMBL" id="JSYL01000002">
    <property type="protein sequence ID" value="KIA89646.1"/>
    <property type="molecule type" value="Genomic_DNA"/>
</dbReference>
<feature type="domain" description="Glycosyltransferase 2-like" evidence="1">
    <location>
        <begin position="49"/>
        <end position="182"/>
    </location>
</feature>
<keyword evidence="3" id="KW-1185">Reference proteome</keyword>
<accession>A0A0C1CZ11</accession>